<name>A0A7J8G4B3_ROUAE</name>
<dbReference type="GO" id="GO:0050839">
    <property type="term" value="F:cell adhesion molecule binding"/>
    <property type="evidence" value="ECO:0007669"/>
    <property type="project" value="TreeGrafter"/>
</dbReference>
<keyword evidence="3 10" id="KW-1133">Transmembrane helix</keyword>
<dbReference type="Pfam" id="PF01562">
    <property type="entry name" value="Pep_M12B_propep"/>
    <property type="match status" value="1"/>
</dbReference>
<feature type="domain" description="Peptidase M12B" evidence="14">
    <location>
        <begin position="198"/>
        <end position="398"/>
    </location>
</feature>
<comment type="subcellular location">
    <subcellularLocation>
        <location evidence="1">Membrane</location>
        <topology evidence="1">Single-pass type I membrane protein</topology>
    </subcellularLocation>
</comment>
<evidence type="ECO:0000259" key="12">
    <source>
        <dbReference type="PROSITE" id="PS50026"/>
    </source>
</evidence>
<dbReference type="PROSITE" id="PS50214">
    <property type="entry name" value="DISINTEGRIN_2"/>
    <property type="match status" value="1"/>
</dbReference>
<feature type="signal peptide" evidence="11">
    <location>
        <begin position="1"/>
        <end position="28"/>
    </location>
</feature>
<evidence type="ECO:0000259" key="13">
    <source>
        <dbReference type="PROSITE" id="PS50214"/>
    </source>
</evidence>
<feature type="binding site" evidence="8">
    <location>
        <position position="342"/>
    </location>
    <ligand>
        <name>Zn(2+)</name>
        <dbReference type="ChEBI" id="CHEBI:29105"/>
        <note>catalytic</note>
    </ligand>
</feature>
<dbReference type="GO" id="GO:0006508">
    <property type="term" value="P:proteolysis"/>
    <property type="evidence" value="ECO:0007669"/>
    <property type="project" value="InterPro"/>
</dbReference>
<keyword evidence="4 10" id="KW-0472">Membrane</keyword>
<dbReference type="PROSITE" id="PS50215">
    <property type="entry name" value="ADAM_MEPRO"/>
    <property type="match status" value="1"/>
</dbReference>
<feature type="transmembrane region" description="Helical" evidence="10">
    <location>
        <begin position="660"/>
        <end position="683"/>
    </location>
</feature>
<dbReference type="Gene3D" id="3.40.390.10">
    <property type="entry name" value="Collagenase (Catalytic Domain)"/>
    <property type="match status" value="1"/>
</dbReference>
<organism evidence="15 16">
    <name type="scientific">Rousettus aegyptiacus</name>
    <name type="common">Egyptian fruit bat</name>
    <name type="synonym">Pteropus aegyptiacus</name>
    <dbReference type="NCBI Taxonomy" id="9407"/>
    <lineage>
        <taxon>Eukaryota</taxon>
        <taxon>Metazoa</taxon>
        <taxon>Chordata</taxon>
        <taxon>Craniata</taxon>
        <taxon>Vertebrata</taxon>
        <taxon>Euteleostomi</taxon>
        <taxon>Mammalia</taxon>
        <taxon>Eutheria</taxon>
        <taxon>Laurasiatheria</taxon>
        <taxon>Chiroptera</taxon>
        <taxon>Yinpterochiroptera</taxon>
        <taxon>Pteropodoidea</taxon>
        <taxon>Pteropodidae</taxon>
        <taxon>Rousettinae</taxon>
        <taxon>Rousettus</taxon>
    </lineage>
</organism>
<feature type="disulfide bond" evidence="7">
    <location>
        <begin position="619"/>
        <end position="629"/>
    </location>
</feature>
<evidence type="ECO:0000256" key="1">
    <source>
        <dbReference type="ARBA" id="ARBA00004479"/>
    </source>
</evidence>
<gene>
    <name evidence="15" type="ORF">HJG63_000297</name>
</gene>
<protein>
    <submittedName>
        <fullName evidence="15">ADAM metallopeptidase domain 8</fullName>
    </submittedName>
</protein>
<dbReference type="GO" id="GO:0016020">
    <property type="term" value="C:membrane"/>
    <property type="evidence" value="ECO:0007669"/>
    <property type="project" value="UniProtKB-SubCell"/>
</dbReference>
<keyword evidence="2 10" id="KW-0812">Transmembrane</keyword>
<dbReference type="PROSITE" id="PS01186">
    <property type="entry name" value="EGF_2"/>
    <property type="match status" value="1"/>
</dbReference>
<dbReference type="EMBL" id="JACASE010000006">
    <property type="protein sequence ID" value="KAF6454535.1"/>
    <property type="molecule type" value="Genomic_DNA"/>
</dbReference>
<dbReference type="InterPro" id="IPR036436">
    <property type="entry name" value="Disintegrin_dom_sf"/>
</dbReference>
<dbReference type="PRINTS" id="PR00289">
    <property type="entry name" value="DISINTEGRIN"/>
</dbReference>
<dbReference type="GO" id="GO:0022407">
    <property type="term" value="P:regulation of cell-cell adhesion"/>
    <property type="evidence" value="ECO:0007669"/>
    <property type="project" value="TreeGrafter"/>
</dbReference>
<evidence type="ECO:0000256" key="6">
    <source>
        <dbReference type="PROSITE-ProRule" id="PRU00068"/>
    </source>
</evidence>
<evidence type="ECO:0000256" key="8">
    <source>
        <dbReference type="PROSITE-ProRule" id="PRU00276"/>
    </source>
</evidence>
<keyword evidence="7" id="KW-0245">EGF-like domain</keyword>
<keyword evidence="8" id="KW-0479">Metal-binding</keyword>
<keyword evidence="5 7" id="KW-1015">Disulfide bond</keyword>
<evidence type="ECO:0000313" key="16">
    <source>
        <dbReference type="Proteomes" id="UP000593571"/>
    </source>
</evidence>
<dbReference type="InterPro" id="IPR001590">
    <property type="entry name" value="Peptidase_M12B"/>
</dbReference>
<dbReference type="InterPro" id="IPR006586">
    <property type="entry name" value="ADAM_Cys-rich"/>
</dbReference>
<dbReference type="PANTHER" id="PTHR11905:SF20">
    <property type="entry name" value="DISINTEGRIN AND METALLOPROTEINASE DOMAIN-CONTAINING PROTEIN 8"/>
    <property type="match status" value="1"/>
</dbReference>
<feature type="compositionally biased region" description="Pro residues" evidence="9">
    <location>
        <begin position="794"/>
        <end position="803"/>
    </location>
</feature>
<dbReference type="InterPro" id="IPR002870">
    <property type="entry name" value="Peptidase_M12B_N"/>
</dbReference>
<evidence type="ECO:0000256" key="4">
    <source>
        <dbReference type="ARBA" id="ARBA00023136"/>
    </source>
</evidence>
<feature type="compositionally biased region" description="Low complexity" evidence="9">
    <location>
        <begin position="712"/>
        <end position="724"/>
    </location>
</feature>
<dbReference type="SMART" id="SM00608">
    <property type="entry name" value="ACR"/>
    <property type="match status" value="1"/>
</dbReference>
<dbReference type="InterPro" id="IPR000742">
    <property type="entry name" value="EGF"/>
</dbReference>
<dbReference type="Gene3D" id="2.60.120.260">
    <property type="entry name" value="Galactose-binding domain-like"/>
    <property type="match status" value="1"/>
</dbReference>
<dbReference type="FunFam" id="4.10.70.10:FF:000001">
    <property type="entry name" value="Disintegrin and metalloproteinase domain-containing protein 22"/>
    <property type="match status" value="1"/>
</dbReference>
<feature type="compositionally biased region" description="Low complexity" evidence="9">
    <location>
        <begin position="762"/>
        <end position="773"/>
    </location>
</feature>
<dbReference type="PANTHER" id="PTHR11905">
    <property type="entry name" value="ADAM A DISINTEGRIN AND METALLOPROTEASE DOMAIN"/>
    <property type="match status" value="1"/>
</dbReference>
<feature type="domain" description="EGF-like" evidence="12">
    <location>
        <begin position="615"/>
        <end position="647"/>
    </location>
</feature>
<feature type="binding site" evidence="8">
    <location>
        <position position="332"/>
    </location>
    <ligand>
        <name>Zn(2+)</name>
        <dbReference type="ChEBI" id="CHEBI:29105"/>
        <note>catalytic</note>
    </ligand>
</feature>
<dbReference type="PROSITE" id="PS00427">
    <property type="entry name" value="DISINTEGRIN_1"/>
    <property type="match status" value="1"/>
</dbReference>
<comment type="caution">
    <text evidence="15">The sequence shown here is derived from an EMBL/GenBank/DDBJ whole genome shotgun (WGS) entry which is preliminary data.</text>
</comment>
<accession>A0A7J8G4B3</accession>
<dbReference type="GO" id="GO:0002693">
    <property type="term" value="P:positive regulation of cellular extravasation"/>
    <property type="evidence" value="ECO:0007669"/>
    <property type="project" value="TreeGrafter"/>
</dbReference>
<dbReference type="Proteomes" id="UP000593571">
    <property type="component" value="Unassembled WGS sequence"/>
</dbReference>
<dbReference type="Pfam" id="PF01421">
    <property type="entry name" value="Reprolysin"/>
    <property type="match status" value="1"/>
</dbReference>
<dbReference type="Gene3D" id="4.10.70.10">
    <property type="entry name" value="Disintegrin domain"/>
    <property type="match status" value="1"/>
</dbReference>
<evidence type="ECO:0000256" key="9">
    <source>
        <dbReference type="SAM" id="MobiDB-lite"/>
    </source>
</evidence>
<keyword evidence="11" id="KW-0732">Signal</keyword>
<sequence>MCRSGLWLLGTLWLQVAAPSAPLPHVEQYEVVWPQRLPGPRARRALSPQAGLYPESVSYVLGAPGRTFTLHLRKNRDLVGAGYTETYTAANGSQVTERLQEQDHCLYQGRVEGHPRSAASLSTCDGLRGFFQAGSAVHLIEPLDGSGEAGQHALYQAQHLRQKAGTCGVSNTSLESILGPRTSAAFRPRNRPLSRETRYVEVYVVADSQEFQQLGSREAVRRRVLEVVNHVDKLYQELRFRVVLVGLDIWNHEDKIDVSSQASATLDNFLAWRKQHLLGRHPHDNAQLITGVDFTGDTVGLAKVSTMCSQDSAAVSQDHSQNPVGVACTMAHEMGHNLGMDHDDNIQGCYCPEARDRGGCVMAARIGSPLPRRFSQCSQVDLERFVENSRTGCLANAPDPDRLVGGPVCGNGFVERGEQCDCGQPQDCRDACCNATSCRLAAGAECAHGACCRECRVAPAGTPCRPPKDACDLEEHCDGQRPACPEDAFQENGTPCPGGYCYAGTCPTLAQRCQDLWGPGARAAVDKCYAYSIPSDCRSWVPRGSRGVNKCGVLLCEGGQKPRERGSCSVTTDSAPCQALVLESGSGYEPVLDGTRCGKEQVCWKGLCQDLHVYRSRNCSTQCSGHGVCNHKAQCHCRPGWAPPSCAAPLTHAHAASRSLLPVLLPVLLLLALVLAVAGVVVYRKARRPAWRRSGAPKPALGLSNPLFHGGSSAPAGAGAPAPATCAVRPGPAPRPTASAVTPKQPPPAPPAPMCSPPFPVPVYTRQAPAQLRPAPPRKPLPEQKPKQVVKPTSAPPMPPVRPGPTQAVAGPKVALKPPVQRR</sequence>
<evidence type="ECO:0000256" key="5">
    <source>
        <dbReference type="ARBA" id="ARBA00023157"/>
    </source>
</evidence>
<feature type="active site" evidence="8">
    <location>
        <position position="333"/>
    </location>
</feature>
<feature type="chain" id="PRO_5029789547" evidence="11">
    <location>
        <begin position="29"/>
        <end position="823"/>
    </location>
</feature>
<evidence type="ECO:0000256" key="11">
    <source>
        <dbReference type="SAM" id="SignalP"/>
    </source>
</evidence>
<evidence type="ECO:0000256" key="10">
    <source>
        <dbReference type="SAM" id="Phobius"/>
    </source>
</evidence>
<dbReference type="SMART" id="SM00050">
    <property type="entry name" value="DISIN"/>
    <property type="match status" value="1"/>
</dbReference>
<comment type="caution">
    <text evidence="7">Lacks conserved residue(s) required for the propagation of feature annotation.</text>
</comment>
<feature type="region of interest" description="Disordered" evidence="9">
    <location>
        <begin position="712"/>
        <end position="823"/>
    </location>
</feature>
<proteinExistence type="predicted"/>
<dbReference type="Pfam" id="PF00200">
    <property type="entry name" value="Disintegrin"/>
    <property type="match status" value="1"/>
</dbReference>
<dbReference type="SUPFAM" id="SSF55486">
    <property type="entry name" value="Metalloproteases ('zincins'), catalytic domain"/>
    <property type="match status" value="1"/>
</dbReference>
<dbReference type="InterPro" id="IPR034027">
    <property type="entry name" value="Reprolysin_adamalysin"/>
</dbReference>
<dbReference type="GO" id="GO:0004222">
    <property type="term" value="F:metalloendopeptidase activity"/>
    <property type="evidence" value="ECO:0007669"/>
    <property type="project" value="InterPro"/>
</dbReference>
<keyword evidence="16" id="KW-1185">Reference proteome</keyword>
<keyword evidence="8" id="KW-0862">Zinc</keyword>
<dbReference type="PROSITE" id="PS50026">
    <property type="entry name" value="EGF_3"/>
    <property type="match status" value="1"/>
</dbReference>
<dbReference type="GO" id="GO:0046872">
    <property type="term" value="F:metal ion binding"/>
    <property type="evidence" value="ECO:0007669"/>
    <property type="project" value="UniProtKB-KW"/>
</dbReference>
<dbReference type="InterPro" id="IPR001762">
    <property type="entry name" value="Disintegrin_dom"/>
</dbReference>
<evidence type="ECO:0000313" key="15">
    <source>
        <dbReference type="EMBL" id="KAF6454535.1"/>
    </source>
</evidence>
<feature type="binding site" evidence="8">
    <location>
        <position position="336"/>
    </location>
    <ligand>
        <name>Zn(2+)</name>
        <dbReference type="ChEBI" id="CHEBI:29105"/>
        <note>catalytic</note>
    </ligand>
</feature>
<dbReference type="GO" id="GO:0051044">
    <property type="term" value="P:positive regulation of membrane protein ectodomain proteolysis"/>
    <property type="evidence" value="ECO:0007669"/>
    <property type="project" value="TreeGrafter"/>
</dbReference>
<dbReference type="SUPFAM" id="SSF57552">
    <property type="entry name" value="Blood coagulation inhibitor (disintegrin)"/>
    <property type="match status" value="1"/>
</dbReference>
<evidence type="ECO:0000259" key="14">
    <source>
        <dbReference type="PROSITE" id="PS50215"/>
    </source>
</evidence>
<feature type="disulfide bond" evidence="6">
    <location>
        <begin position="464"/>
        <end position="484"/>
    </location>
</feature>
<evidence type="ECO:0000256" key="2">
    <source>
        <dbReference type="ARBA" id="ARBA00022692"/>
    </source>
</evidence>
<dbReference type="GO" id="GO:0006954">
    <property type="term" value="P:inflammatory response"/>
    <property type="evidence" value="ECO:0007669"/>
    <property type="project" value="TreeGrafter"/>
</dbReference>
<dbReference type="AlphaFoldDB" id="A0A7J8G4B3"/>
<feature type="disulfide bond" evidence="7">
    <location>
        <begin position="637"/>
        <end position="646"/>
    </location>
</feature>
<dbReference type="InterPro" id="IPR018358">
    <property type="entry name" value="Disintegrin_CS"/>
</dbReference>
<dbReference type="Pfam" id="PF08516">
    <property type="entry name" value="ADAM_CR"/>
    <property type="match status" value="1"/>
</dbReference>
<evidence type="ECO:0000256" key="7">
    <source>
        <dbReference type="PROSITE-ProRule" id="PRU00076"/>
    </source>
</evidence>
<dbReference type="CDD" id="cd04269">
    <property type="entry name" value="ZnMc_adamalysin_II_like"/>
    <property type="match status" value="1"/>
</dbReference>
<reference evidence="15 16" key="1">
    <citation type="journal article" date="2020" name="Nature">
        <title>Six reference-quality genomes reveal evolution of bat adaptations.</title>
        <authorList>
            <person name="Jebb D."/>
            <person name="Huang Z."/>
            <person name="Pippel M."/>
            <person name="Hughes G.M."/>
            <person name="Lavrichenko K."/>
            <person name="Devanna P."/>
            <person name="Winkler S."/>
            <person name="Jermiin L.S."/>
            <person name="Skirmuntt E.C."/>
            <person name="Katzourakis A."/>
            <person name="Burkitt-Gray L."/>
            <person name="Ray D.A."/>
            <person name="Sullivan K.A.M."/>
            <person name="Roscito J.G."/>
            <person name="Kirilenko B.M."/>
            <person name="Davalos L.M."/>
            <person name="Corthals A.P."/>
            <person name="Power M.L."/>
            <person name="Jones G."/>
            <person name="Ransome R.D."/>
            <person name="Dechmann D.K.N."/>
            <person name="Locatelli A.G."/>
            <person name="Puechmaille S.J."/>
            <person name="Fedrigo O."/>
            <person name="Jarvis E.D."/>
            <person name="Hiller M."/>
            <person name="Vernes S.C."/>
            <person name="Myers E.W."/>
            <person name="Teeling E.C."/>
        </authorList>
    </citation>
    <scope>NUCLEOTIDE SEQUENCE [LARGE SCALE GENOMIC DNA]</scope>
    <source>
        <strain evidence="15">MRouAeg1</strain>
        <tissue evidence="15">Muscle</tissue>
    </source>
</reference>
<feature type="domain" description="Disintegrin" evidence="13">
    <location>
        <begin position="406"/>
        <end position="492"/>
    </location>
</feature>
<feature type="compositionally biased region" description="Pro residues" evidence="9">
    <location>
        <begin position="744"/>
        <end position="761"/>
    </location>
</feature>
<evidence type="ECO:0000256" key="3">
    <source>
        <dbReference type="ARBA" id="ARBA00022989"/>
    </source>
</evidence>
<dbReference type="FunFam" id="3.40.390.10:FF:000002">
    <property type="entry name" value="Disintegrin and metalloproteinase domain-containing protein 22"/>
    <property type="match status" value="1"/>
</dbReference>
<dbReference type="InterPro" id="IPR024079">
    <property type="entry name" value="MetalloPept_cat_dom_sf"/>
</dbReference>